<evidence type="ECO:0000256" key="2">
    <source>
        <dbReference type="ARBA" id="ARBA00006127"/>
    </source>
</evidence>
<evidence type="ECO:0000256" key="6">
    <source>
        <dbReference type="ARBA" id="ARBA00022737"/>
    </source>
</evidence>
<dbReference type="InterPro" id="IPR052235">
    <property type="entry name" value="Nephronectin_domain"/>
</dbReference>
<keyword evidence="12" id="KW-1185">Reference proteome</keyword>
<comment type="subcellular location">
    <subcellularLocation>
        <location evidence="1">Secreted</location>
        <location evidence="1">Extracellular space</location>
        <location evidence="1">Extracellular matrix</location>
    </subcellularLocation>
</comment>
<protein>
    <submittedName>
        <fullName evidence="11">(raccoon dog) hypothetical protein</fullName>
    </submittedName>
</protein>
<comment type="caution">
    <text evidence="11">The sequence shown here is derived from an EMBL/GenBank/DDBJ whole genome shotgun (WGS) entry which is preliminary data.</text>
</comment>
<proteinExistence type="inferred from homology"/>
<dbReference type="Gene3D" id="2.170.300.10">
    <property type="entry name" value="Tie2 ligand-binding domain superfamily"/>
    <property type="match status" value="1"/>
</dbReference>
<dbReference type="PANTHER" id="PTHR24050:SF27">
    <property type="entry name" value="FIBRILLIN-1"/>
    <property type="match status" value="1"/>
</dbReference>
<organism evidence="11 12">
    <name type="scientific">Nyctereutes procyonoides</name>
    <name type="common">Raccoon dog</name>
    <name type="synonym">Canis procyonoides</name>
    <dbReference type="NCBI Taxonomy" id="34880"/>
    <lineage>
        <taxon>Eukaryota</taxon>
        <taxon>Metazoa</taxon>
        <taxon>Chordata</taxon>
        <taxon>Craniata</taxon>
        <taxon>Vertebrata</taxon>
        <taxon>Euteleostomi</taxon>
        <taxon>Mammalia</taxon>
        <taxon>Eutheria</taxon>
        <taxon>Laurasiatheria</taxon>
        <taxon>Carnivora</taxon>
        <taxon>Caniformia</taxon>
        <taxon>Canidae</taxon>
        <taxon>Nyctereutes</taxon>
    </lineage>
</organism>
<keyword evidence="6" id="KW-0677">Repeat</keyword>
<feature type="domain" description="EGF-like calcium-binding" evidence="9">
    <location>
        <begin position="111"/>
        <end position="149"/>
    </location>
</feature>
<evidence type="ECO:0000259" key="9">
    <source>
        <dbReference type="SMART" id="SM00179"/>
    </source>
</evidence>
<keyword evidence="8" id="KW-0325">Glycoprotein</keyword>
<dbReference type="Proteomes" id="UP000645828">
    <property type="component" value="Unassembled WGS sequence"/>
</dbReference>
<reference evidence="11" key="1">
    <citation type="submission" date="2020-12" db="EMBL/GenBank/DDBJ databases">
        <authorList>
            <consortium name="Molecular Ecology Group"/>
        </authorList>
    </citation>
    <scope>NUCLEOTIDE SEQUENCE</scope>
    <source>
        <strain evidence="11">TBG_1078</strain>
    </source>
</reference>
<dbReference type="PANTHER" id="PTHR24050">
    <property type="entry name" value="PA14 DOMAIN-CONTAINING PROTEIN"/>
    <property type="match status" value="1"/>
</dbReference>
<keyword evidence="5" id="KW-0732">Signal</keyword>
<keyword evidence="3" id="KW-0272">Extracellular matrix</keyword>
<dbReference type="SUPFAM" id="SSF57196">
    <property type="entry name" value="EGF/Laminin"/>
    <property type="match status" value="3"/>
</dbReference>
<evidence type="ECO:0000256" key="8">
    <source>
        <dbReference type="ARBA" id="ARBA00023180"/>
    </source>
</evidence>
<evidence type="ECO:0000256" key="3">
    <source>
        <dbReference type="ARBA" id="ARBA00022530"/>
    </source>
</evidence>
<keyword evidence="4" id="KW-0245">EGF-like domain</keyword>
<keyword evidence="7" id="KW-1015">Disulfide bond</keyword>
<evidence type="ECO:0000256" key="4">
    <source>
        <dbReference type="ARBA" id="ARBA00022536"/>
    </source>
</evidence>
<feature type="domain" description="EGF-like" evidence="10">
    <location>
        <begin position="114"/>
        <end position="151"/>
    </location>
</feature>
<dbReference type="InterPro" id="IPR000742">
    <property type="entry name" value="EGF"/>
</dbReference>
<feature type="domain" description="EGF-like calcium-binding" evidence="9">
    <location>
        <begin position="70"/>
        <end position="110"/>
    </location>
</feature>
<keyword evidence="3" id="KW-0964">Secreted</keyword>
<dbReference type="PROSITE" id="PS01187">
    <property type="entry name" value="EGF_CA"/>
    <property type="match status" value="1"/>
</dbReference>
<comment type="similarity">
    <text evidence="2">Belongs to the fibulin family.</text>
</comment>
<dbReference type="GO" id="GO:0005509">
    <property type="term" value="F:calcium ion binding"/>
    <property type="evidence" value="ECO:0007669"/>
    <property type="project" value="InterPro"/>
</dbReference>
<dbReference type="SMART" id="SM00179">
    <property type="entry name" value="EGF_CA"/>
    <property type="match status" value="2"/>
</dbReference>
<name>A0A811ZPL4_NYCPR</name>
<dbReference type="InterPro" id="IPR026823">
    <property type="entry name" value="cEGF"/>
</dbReference>
<gene>
    <name evidence="11" type="ORF">NYPRO_LOCUS23752</name>
</gene>
<dbReference type="EMBL" id="CAJHUB010000771">
    <property type="protein sequence ID" value="CAD7690958.1"/>
    <property type="molecule type" value="Genomic_DNA"/>
</dbReference>
<dbReference type="InterPro" id="IPR018097">
    <property type="entry name" value="EGF_Ca-bd_CS"/>
</dbReference>
<evidence type="ECO:0000259" key="10">
    <source>
        <dbReference type="SMART" id="SM00181"/>
    </source>
</evidence>
<sequence>MLKKLHKILMCKVCVCVCVAKFCLAFVNSMNLLLGLRWHKTLQRCCWQGWWVGACCWDSLALGSVLCSQDINECTTDNGGCQNQCCNAIGSYHCKCQAGQKLEEDGRGCEDVDECVVVNGGCQQCCINTLGTFHCECDTGYRLHADECTCIRFELEIVNCCEENNCSCSHYCEHVLGAGGGHCSCNQRHQLDSDEKTCIDLDECESGERCCAQLCVVVDCLGSYEGRAEELEVVRCPGLRFKSPPQLLHDAAISVPPTWYHHSVGEDHTFRHNSSVSCEDHRKGGRCLEGRSECSCPDDWGDNLCSTVILLTLQEPPKGFFGKKCKRKCNYTDNGHRHRVCGACMCGPGRSGRFCHLNCPKGVYGAGCSSECQCVEENTLECSAKNGTCTCKSGYQGNRCQKAIPWPA</sequence>
<dbReference type="InterPro" id="IPR001881">
    <property type="entry name" value="EGF-like_Ca-bd_dom"/>
</dbReference>
<evidence type="ECO:0000313" key="11">
    <source>
        <dbReference type="EMBL" id="CAD7690958.1"/>
    </source>
</evidence>
<accession>A0A811ZPL4</accession>
<evidence type="ECO:0000256" key="1">
    <source>
        <dbReference type="ARBA" id="ARBA00004498"/>
    </source>
</evidence>
<dbReference type="SMART" id="SM00181">
    <property type="entry name" value="EGF"/>
    <property type="match status" value="3"/>
</dbReference>
<feature type="domain" description="EGF-like" evidence="10">
    <location>
        <begin position="367"/>
        <end position="401"/>
    </location>
</feature>
<evidence type="ECO:0000256" key="7">
    <source>
        <dbReference type="ARBA" id="ARBA00023157"/>
    </source>
</evidence>
<dbReference type="AlphaFoldDB" id="A0A811ZPL4"/>
<evidence type="ECO:0000313" key="12">
    <source>
        <dbReference type="Proteomes" id="UP000645828"/>
    </source>
</evidence>
<dbReference type="Gene3D" id="2.10.25.10">
    <property type="entry name" value="Laminin"/>
    <property type="match status" value="3"/>
</dbReference>
<feature type="domain" description="EGF-like" evidence="10">
    <location>
        <begin position="73"/>
        <end position="110"/>
    </location>
</feature>
<dbReference type="Pfam" id="PF12662">
    <property type="entry name" value="cEGF"/>
    <property type="match status" value="1"/>
</dbReference>
<evidence type="ECO:0000256" key="5">
    <source>
        <dbReference type="ARBA" id="ARBA00022729"/>
    </source>
</evidence>
<dbReference type="FunFam" id="2.10.25.10:FF:000240">
    <property type="entry name" value="Vitamin K-dependent protein S"/>
    <property type="match status" value="1"/>
</dbReference>